<keyword evidence="2" id="KW-1185">Reference proteome</keyword>
<dbReference type="EMBL" id="JASCZI010090622">
    <property type="protein sequence ID" value="MED6142756.1"/>
    <property type="molecule type" value="Genomic_DNA"/>
</dbReference>
<protein>
    <submittedName>
        <fullName evidence="1">Uncharacterized protein</fullName>
    </submittedName>
</protein>
<organism evidence="1 2">
    <name type="scientific">Stylosanthes scabra</name>
    <dbReference type="NCBI Taxonomy" id="79078"/>
    <lineage>
        <taxon>Eukaryota</taxon>
        <taxon>Viridiplantae</taxon>
        <taxon>Streptophyta</taxon>
        <taxon>Embryophyta</taxon>
        <taxon>Tracheophyta</taxon>
        <taxon>Spermatophyta</taxon>
        <taxon>Magnoliopsida</taxon>
        <taxon>eudicotyledons</taxon>
        <taxon>Gunneridae</taxon>
        <taxon>Pentapetalae</taxon>
        <taxon>rosids</taxon>
        <taxon>fabids</taxon>
        <taxon>Fabales</taxon>
        <taxon>Fabaceae</taxon>
        <taxon>Papilionoideae</taxon>
        <taxon>50 kb inversion clade</taxon>
        <taxon>dalbergioids sensu lato</taxon>
        <taxon>Dalbergieae</taxon>
        <taxon>Pterocarpus clade</taxon>
        <taxon>Stylosanthes</taxon>
    </lineage>
</organism>
<comment type="caution">
    <text evidence="1">The sequence shown here is derived from an EMBL/GenBank/DDBJ whole genome shotgun (WGS) entry which is preliminary data.</text>
</comment>
<evidence type="ECO:0000313" key="2">
    <source>
        <dbReference type="Proteomes" id="UP001341840"/>
    </source>
</evidence>
<name>A0ABU6T211_9FABA</name>
<evidence type="ECO:0000313" key="1">
    <source>
        <dbReference type="EMBL" id="MED6142756.1"/>
    </source>
</evidence>
<sequence length="165" mass="19148">MTKTTTVSTSLHSTYVRDCVIVFHWIIQLGQNWRYPLFCFLQEVLQIKQCCLTLVLVNECCSYTSLATSSCSTNPMDIIFDFGWHVVVDDMLNIWKIQTFGCNISCYQHIFLSRLKSRNGILPLFLILASMNSHCFNPFQEKILMNVINISLILTEYQNGRWGFL</sequence>
<proteinExistence type="predicted"/>
<accession>A0ABU6T211</accession>
<dbReference type="Proteomes" id="UP001341840">
    <property type="component" value="Unassembled WGS sequence"/>
</dbReference>
<gene>
    <name evidence="1" type="ORF">PIB30_118155</name>
</gene>
<reference evidence="1 2" key="1">
    <citation type="journal article" date="2023" name="Plants (Basel)">
        <title>Bridging the Gap: Combining Genomics and Transcriptomics Approaches to Understand Stylosanthes scabra, an Orphan Legume from the Brazilian Caatinga.</title>
        <authorList>
            <person name="Ferreira-Neto J.R.C."/>
            <person name="da Silva M.D."/>
            <person name="Binneck E."/>
            <person name="de Melo N.F."/>
            <person name="da Silva R.H."/>
            <person name="de Melo A.L.T.M."/>
            <person name="Pandolfi V."/>
            <person name="Bustamante F.O."/>
            <person name="Brasileiro-Vidal A.C."/>
            <person name="Benko-Iseppon A.M."/>
        </authorList>
    </citation>
    <scope>NUCLEOTIDE SEQUENCE [LARGE SCALE GENOMIC DNA]</scope>
    <source>
        <tissue evidence="1">Leaves</tissue>
    </source>
</reference>